<evidence type="ECO:0000313" key="2">
    <source>
        <dbReference type="EMBL" id="MFC5628295.1"/>
    </source>
</evidence>
<dbReference type="InterPro" id="IPR024078">
    <property type="entry name" value="LmbE-like_dom_sf"/>
</dbReference>
<dbReference type="SUPFAM" id="SSF102588">
    <property type="entry name" value="LmbE-like"/>
    <property type="match status" value="1"/>
</dbReference>
<comment type="cofactor">
    <cofactor evidence="1">
        <name>Zn(2+)</name>
        <dbReference type="ChEBI" id="CHEBI:29105"/>
    </cofactor>
</comment>
<dbReference type="RefSeq" id="WP_270897558.1">
    <property type="nucleotide sequence ID" value="NZ_JBHSPF010000018.1"/>
</dbReference>
<keyword evidence="3" id="KW-1185">Reference proteome</keyword>
<dbReference type="NCBIfam" id="TIGR04001">
    <property type="entry name" value="thiol_BshB1"/>
    <property type="match status" value="1"/>
</dbReference>
<dbReference type="Proteomes" id="UP001596143">
    <property type="component" value="Unassembled WGS sequence"/>
</dbReference>
<comment type="caution">
    <text evidence="2">The sequence shown here is derived from an EMBL/GenBank/DDBJ whole genome shotgun (WGS) entry which is preliminary data.</text>
</comment>
<dbReference type="InterPro" id="IPR023842">
    <property type="entry name" value="Bacillithiol_biosynth_BshB1"/>
</dbReference>
<accession>A0ABW0U6D6</accession>
<dbReference type="InterPro" id="IPR003737">
    <property type="entry name" value="GlcNAc_PI_deacetylase-related"/>
</dbReference>
<organism evidence="2 3">
    <name type="scientific">Aliibacillus thermotolerans</name>
    <dbReference type="NCBI Taxonomy" id="1834418"/>
    <lineage>
        <taxon>Bacteria</taxon>
        <taxon>Bacillati</taxon>
        <taxon>Bacillota</taxon>
        <taxon>Bacilli</taxon>
        <taxon>Bacillales</taxon>
        <taxon>Bacillaceae</taxon>
        <taxon>Aliibacillus</taxon>
    </lineage>
</organism>
<evidence type="ECO:0000256" key="1">
    <source>
        <dbReference type="ARBA" id="ARBA00001947"/>
    </source>
</evidence>
<dbReference type="PANTHER" id="PTHR12993">
    <property type="entry name" value="N-ACETYLGLUCOSAMINYL-PHOSPHATIDYLINOSITOL DE-N-ACETYLASE-RELATED"/>
    <property type="match status" value="1"/>
</dbReference>
<dbReference type="PANTHER" id="PTHR12993:SF30">
    <property type="entry name" value="N-ACETYL-ALPHA-D-GLUCOSAMINYL L-MALATE DEACETYLASE 1"/>
    <property type="match status" value="1"/>
</dbReference>
<protein>
    <submittedName>
        <fullName evidence="2">Bacillithiol biosynthesis deacetylase BshB1</fullName>
    </submittedName>
</protein>
<gene>
    <name evidence="2" type="primary">bshB1</name>
    <name evidence="2" type="ORF">ACFPTR_05215</name>
</gene>
<proteinExistence type="predicted"/>
<reference evidence="3" key="1">
    <citation type="journal article" date="2019" name="Int. J. Syst. Evol. Microbiol.">
        <title>The Global Catalogue of Microorganisms (GCM) 10K type strain sequencing project: providing services to taxonomists for standard genome sequencing and annotation.</title>
        <authorList>
            <consortium name="The Broad Institute Genomics Platform"/>
            <consortium name="The Broad Institute Genome Sequencing Center for Infectious Disease"/>
            <person name="Wu L."/>
            <person name="Ma J."/>
        </authorList>
    </citation>
    <scope>NUCLEOTIDE SEQUENCE [LARGE SCALE GENOMIC DNA]</scope>
    <source>
        <strain evidence="3">CGMCC 1.15790</strain>
    </source>
</reference>
<dbReference type="Pfam" id="PF02585">
    <property type="entry name" value="PIG-L"/>
    <property type="match status" value="1"/>
</dbReference>
<name>A0ABW0U6D6_9BACI</name>
<evidence type="ECO:0000313" key="3">
    <source>
        <dbReference type="Proteomes" id="UP001596143"/>
    </source>
</evidence>
<dbReference type="EMBL" id="JBHSPF010000018">
    <property type="protein sequence ID" value="MFC5628295.1"/>
    <property type="molecule type" value="Genomic_DNA"/>
</dbReference>
<dbReference type="Gene3D" id="3.40.50.10320">
    <property type="entry name" value="LmbE-like"/>
    <property type="match status" value="1"/>
</dbReference>
<sequence>MKPFVILAIGAHPDDVEIGMGGTIRTHVENGDVVYICNLTKAELSSNGNPSLRQKEATKSANVLGVRERIQLEFPDRHIDRSHPSYRELVTVIRKVKPDVVFAPYHEDRHPDHGASCHIVKEAVFDAKIRKYLPEVPSHQVKQLFYYFINGIVSADFYIDITPAQEIKMEALSCYQSQFEKQVGSVTTPLTDRYLENVRYRDSLFGKEAGVQFAEGFKCEQPLLFSSIPKRSLP</sequence>